<dbReference type="SUPFAM" id="SSF53098">
    <property type="entry name" value="Ribonuclease H-like"/>
    <property type="match status" value="1"/>
</dbReference>
<dbReference type="EMBL" id="BKCJ010054916">
    <property type="protein sequence ID" value="GEW35405.1"/>
    <property type="molecule type" value="Genomic_DNA"/>
</dbReference>
<dbReference type="Gene3D" id="2.40.70.10">
    <property type="entry name" value="Acid Proteases"/>
    <property type="match status" value="1"/>
</dbReference>
<comment type="caution">
    <text evidence="10">The sequence shown here is derived from an EMBL/GenBank/DDBJ whole genome shotgun (WGS) entry which is preliminary data.</text>
</comment>
<evidence type="ECO:0000256" key="6">
    <source>
        <dbReference type="ARBA" id="ARBA00022801"/>
    </source>
</evidence>
<dbReference type="Pfam" id="PF00665">
    <property type="entry name" value="rve"/>
    <property type="match status" value="1"/>
</dbReference>
<dbReference type="GO" id="GO:0016787">
    <property type="term" value="F:hydrolase activity"/>
    <property type="evidence" value="ECO:0007669"/>
    <property type="project" value="UniProtKB-KW"/>
</dbReference>
<dbReference type="AlphaFoldDB" id="A0A699H1D9"/>
<dbReference type="GO" id="GO:0003964">
    <property type="term" value="F:RNA-directed DNA polymerase activity"/>
    <property type="evidence" value="ECO:0007669"/>
    <property type="project" value="UniProtKB-KW"/>
</dbReference>
<evidence type="ECO:0000256" key="5">
    <source>
        <dbReference type="ARBA" id="ARBA00022759"/>
    </source>
</evidence>
<feature type="domain" description="Integrase catalytic" evidence="9">
    <location>
        <begin position="752"/>
        <end position="931"/>
    </location>
</feature>
<dbReference type="PANTHER" id="PTHR37984">
    <property type="entry name" value="PROTEIN CBG26694"/>
    <property type="match status" value="1"/>
</dbReference>
<dbReference type="GO" id="GO:0004519">
    <property type="term" value="F:endonuclease activity"/>
    <property type="evidence" value="ECO:0007669"/>
    <property type="project" value="UniProtKB-KW"/>
</dbReference>
<dbReference type="Gene3D" id="3.30.70.270">
    <property type="match status" value="1"/>
</dbReference>
<feature type="compositionally biased region" description="Polar residues" evidence="8">
    <location>
        <begin position="160"/>
        <end position="180"/>
    </location>
</feature>
<feature type="region of interest" description="Disordered" evidence="8">
    <location>
        <begin position="160"/>
        <end position="201"/>
    </location>
</feature>
<evidence type="ECO:0000256" key="2">
    <source>
        <dbReference type="ARBA" id="ARBA00022679"/>
    </source>
</evidence>
<feature type="compositionally biased region" description="Low complexity" evidence="8">
    <location>
        <begin position="1"/>
        <end position="21"/>
    </location>
</feature>
<name>A0A699H1D9_TANCI</name>
<dbReference type="Gene3D" id="3.10.10.10">
    <property type="entry name" value="HIV Type 1 Reverse Transcriptase, subunit A, domain 1"/>
    <property type="match status" value="1"/>
</dbReference>
<evidence type="ECO:0000256" key="8">
    <source>
        <dbReference type="SAM" id="MobiDB-lite"/>
    </source>
</evidence>
<keyword evidence="2" id="KW-0808">Transferase</keyword>
<keyword evidence="6" id="KW-0378">Hydrolase</keyword>
<evidence type="ECO:0000256" key="1">
    <source>
        <dbReference type="ARBA" id="ARBA00012493"/>
    </source>
</evidence>
<evidence type="ECO:0000256" key="4">
    <source>
        <dbReference type="ARBA" id="ARBA00022722"/>
    </source>
</evidence>
<keyword evidence="3" id="KW-0548">Nucleotidyltransferase</keyword>
<evidence type="ECO:0000256" key="7">
    <source>
        <dbReference type="ARBA" id="ARBA00022918"/>
    </source>
</evidence>
<feature type="compositionally biased region" description="Basic residues" evidence="8">
    <location>
        <begin position="22"/>
        <end position="31"/>
    </location>
</feature>
<gene>
    <name evidence="10" type="ORF">Tci_207381</name>
</gene>
<dbReference type="GO" id="GO:0003676">
    <property type="term" value="F:nucleic acid binding"/>
    <property type="evidence" value="ECO:0007669"/>
    <property type="project" value="InterPro"/>
</dbReference>
<dbReference type="CDD" id="cd01647">
    <property type="entry name" value="RT_LTR"/>
    <property type="match status" value="1"/>
</dbReference>
<feature type="region of interest" description="Disordered" evidence="8">
    <location>
        <begin position="1"/>
        <end position="32"/>
    </location>
</feature>
<dbReference type="InterPro" id="IPR041373">
    <property type="entry name" value="RT_RNaseH"/>
</dbReference>
<dbReference type="InterPro" id="IPR001584">
    <property type="entry name" value="Integrase_cat-core"/>
</dbReference>
<dbReference type="PROSITE" id="PS50994">
    <property type="entry name" value="INTEGRASE"/>
    <property type="match status" value="1"/>
</dbReference>
<dbReference type="InterPro" id="IPR043128">
    <property type="entry name" value="Rev_trsase/Diguanyl_cyclase"/>
</dbReference>
<dbReference type="InterPro" id="IPR050951">
    <property type="entry name" value="Retrovirus_Pol_polyprotein"/>
</dbReference>
<reference evidence="10" key="1">
    <citation type="journal article" date="2019" name="Sci. Rep.">
        <title>Draft genome of Tanacetum cinerariifolium, the natural source of mosquito coil.</title>
        <authorList>
            <person name="Yamashiro T."/>
            <person name="Shiraishi A."/>
            <person name="Satake H."/>
            <person name="Nakayama K."/>
        </authorList>
    </citation>
    <scope>NUCLEOTIDE SEQUENCE</scope>
</reference>
<dbReference type="EC" id="2.7.7.49" evidence="1"/>
<evidence type="ECO:0000256" key="3">
    <source>
        <dbReference type="ARBA" id="ARBA00022695"/>
    </source>
</evidence>
<organism evidence="10">
    <name type="scientific">Tanacetum cinerariifolium</name>
    <name type="common">Dalmatian daisy</name>
    <name type="synonym">Chrysanthemum cinerariifolium</name>
    <dbReference type="NCBI Taxonomy" id="118510"/>
    <lineage>
        <taxon>Eukaryota</taxon>
        <taxon>Viridiplantae</taxon>
        <taxon>Streptophyta</taxon>
        <taxon>Embryophyta</taxon>
        <taxon>Tracheophyta</taxon>
        <taxon>Spermatophyta</taxon>
        <taxon>Magnoliopsida</taxon>
        <taxon>eudicotyledons</taxon>
        <taxon>Gunneridae</taxon>
        <taxon>Pentapetalae</taxon>
        <taxon>asterids</taxon>
        <taxon>campanulids</taxon>
        <taxon>Asterales</taxon>
        <taxon>Asteraceae</taxon>
        <taxon>Asteroideae</taxon>
        <taxon>Anthemideae</taxon>
        <taxon>Anthemidinae</taxon>
        <taxon>Tanacetum</taxon>
    </lineage>
</organism>
<dbReference type="InterPro" id="IPR021109">
    <property type="entry name" value="Peptidase_aspartic_dom_sf"/>
</dbReference>
<protein>
    <recommendedName>
        <fullName evidence="1">RNA-directed DNA polymerase</fullName>
        <ecNumber evidence="1">2.7.7.49</ecNumber>
    </recommendedName>
</protein>
<keyword evidence="4" id="KW-0540">Nuclease</keyword>
<dbReference type="PANTHER" id="PTHR37984:SF5">
    <property type="entry name" value="PROTEIN NYNRIN-LIKE"/>
    <property type="match status" value="1"/>
</dbReference>
<dbReference type="Pfam" id="PF00078">
    <property type="entry name" value="RVT_1"/>
    <property type="match status" value="1"/>
</dbReference>
<evidence type="ECO:0000313" key="10">
    <source>
        <dbReference type="EMBL" id="GEW35405.1"/>
    </source>
</evidence>
<dbReference type="InterPro" id="IPR012337">
    <property type="entry name" value="RNaseH-like_sf"/>
</dbReference>
<evidence type="ECO:0000259" key="9">
    <source>
        <dbReference type="PROSITE" id="PS50994"/>
    </source>
</evidence>
<dbReference type="GO" id="GO:0015074">
    <property type="term" value="P:DNA integration"/>
    <property type="evidence" value="ECO:0007669"/>
    <property type="project" value="InterPro"/>
</dbReference>
<accession>A0A699H1D9</accession>
<dbReference type="Gene3D" id="3.30.420.10">
    <property type="entry name" value="Ribonuclease H-like superfamily/Ribonuclease H"/>
    <property type="match status" value="2"/>
</dbReference>
<dbReference type="SUPFAM" id="SSF56672">
    <property type="entry name" value="DNA/RNA polymerases"/>
    <property type="match status" value="1"/>
</dbReference>
<dbReference type="InterPro" id="IPR043502">
    <property type="entry name" value="DNA/RNA_pol_sf"/>
</dbReference>
<feature type="compositionally biased region" description="Low complexity" evidence="8">
    <location>
        <begin position="181"/>
        <end position="201"/>
    </location>
</feature>
<keyword evidence="5" id="KW-0255">Endonuclease</keyword>
<keyword evidence="7 10" id="KW-0695">RNA-directed DNA polymerase</keyword>
<proteinExistence type="predicted"/>
<dbReference type="Pfam" id="PF17917">
    <property type="entry name" value="RT_RNaseH"/>
    <property type="match status" value="1"/>
</dbReference>
<dbReference type="InterPro" id="IPR000477">
    <property type="entry name" value="RT_dom"/>
</dbReference>
<dbReference type="InterPro" id="IPR036397">
    <property type="entry name" value="RNaseH_sf"/>
</dbReference>
<sequence>MQTQSSSKFVSESSSNPISTNSKHRNRIRSKPRVEPFSIPIVTMVDNHTMEEILQAPTEGYGDAIVKVRYLRNKSVAFKVSTTSSGNSSSMDARIDKVMDTISNLVDTFNKKMTTPATVKAVDETCVIYRGAHPYYDCIATDSNISSVCATTGTYNQGNTGFRPQVETNYRASTPGFSPVQNNQNRYNQNQNQGYSQNRGNNYQAPIKHPQVELSNEFSKYKQITETSIRAMQIQIDNFKAELKNKIHSLMGNQINNVRNELRSDISNQSNQLRNMMASYFQKDTASTSGSGSFPNNTVANPRGDLEAITTRSGVSYDGPPIPPPTSSLPKVVERVPEVTKDMPKPTIPYLSRANKQKLRKKDDILALKFVEIFRNLHFKNSFADALLHVPKFALMFKSLLHNKEKLFDLATTPVNENYSAVILKKLPEKLGDPGKFLIPCKFLELDECLALADLGASINLMPLSIWRKLSLPELTSTSWVSPVHCVPKKGGMTVVENEDNELIPTRWIFRILSNHDPQDQEKTTFTCPYGTFSYRRMPFGLSNAPGTFQRCLMAIFYDMIEKTMEVFMDDFLVFSDSFSSCLSHLDEMLQRCEDTKLVLNWEKCHFMVKEGIVLSHKISKSGIEVDRAKVNVIAKLPHPTSFKGAVLGQRKTKHFQHIHYAIRTMMDAQAHYTTTEKELLAVVYAFEKFRPYLVLSKTIVYTDHSALMYLLAKQDAKLRLLRLENPHQDELEKKEITETFPLETLGKISQRNEMPQNVIQVYETFDVWGIDFMGPFPSSKGNKYILVVVDYLSKWVEKMALPTNDDQVVVKFLKSLFARFGTPRAIISDRGENHASWSDKLDDALWAIRTAFKTPIGCTPNKLVYRKACHLPIELEHKVYWALKHYNFDLKTVGDHQKVQLNKLNKLHDQAYKNSLIYKEKPKNIQDSKIKDRVFNVGDRVLIFNSRLKIFSGKSKPVAPDHSPLPMFSLMGPLSYLKTIVLTLRIAPGLEASRACGFVHCPLEL</sequence>